<evidence type="ECO:0000259" key="8">
    <source>
        <dbReference type="Pfam" id="PF14738"/>
    </source>
</evidence>
<keyword evidence="4" id="KW-0966">Cell projection</keyword>
<evidence type="ECO:0000256" key="1">
    <source>
        <dbReference type="ARBA" id="ARBA00004430"/>
    </source>
</evidence>
<name>A0A8U0W9P4_9MUSC</name>
<proteinExistence type="inferred from homology"/>
<keyword evidence="9" id="KW-1185">Reference proteome</keyword>
<evidence type="ECO:0000313" key="10">
    <source>
        <dbReference type="RefSeq" id="XP_037882004.1"/>
    </source>
</evidence>
<dbReference type="AlphaFoldDB" id="A0A8U0W9P4"/>
<dbReference type="PANTHER" id="PTHR22455">
    <property type="entry name" value="CILIA- AND FLAGELLA-ASSOCIATED PROTEIN 91"/>
    <property type="match status" value="1"/>
</dbReference>
<sequence>MPSIKEHFKDKASIKTKQSKREGKLSINEALSISSCSIESCFFKNGICDEEYHKRWRADNSTNSESNSFCTNISNKRSRLSGGIDSKCSCKFKKLDSKSSKVNVIDLKLGDAYSRVSIEYFKPPELKPRHRKVRGTQTLYRESSAQTLPYLPGISNDPQSILDMELFKLPTILPGDGPPGLYEVEVLERARKRWTFLKALKEKVRHQKKAIREQAQQIIPKHILMAFEWEYWIEREEYIEECQMIRLEILVRMFNKRETSMRSASNKSIEISYERIQNKKKAALRKNKLEYDRAMRRLNIKHSKESRVWHKENVSYDLDNPSSEYYAPKMRYGVNPNRRHYKALRKGFDIRMEDLEKQVVKMDPKDLKCPFAKIKALSKPKEMLSEHERNFCSDVNLKKLYEGLRLLRKTTEQRNQDTKYLILRAGDSDEGVDDDIIDETKSLNDGINTIKLNVTLSNEVAVTHNQSAEQATLESMYEAPKQKQYREELKREKELNKINMDKLNVELLREEKENIHHMYEGLTIGWLMRFLAEEMERAQEQRRLHFYYMLAQRERWRREALEAGLRQKENCLRSHYETLYKQCSIANTAVVQSYLNEIMNEDIVCHADHEAEEHVVKLAKQIDRDVDSWLQCFKAHQRPLDYDVIRCNLRRNIMSDLSELQCRQESNKMVDYIIEEVLLVNVFAKLDTHDICTVTTEEFIDRLFDTDLYYESTITSSMGEDRLAEQEARSIMRKLVRYSVPGRRYLTPSERTVANNVDDILDVVMDKLKSHISAEQTETPVTQSMASLSLIGIDFPIKKSRRASSIPQGRLGELETGSWHSDVEKVITCTKELNREEELLLEDPDKISLDRMVVNVIDYSIPSDEIEDFRTVSVARAIPSTHDMQLYKSFSDIPKRTYVEDTERGRISDVEVELYPFLPIKSEEEGQNVEEDEIVRGEEYIEEEELQTDKIVAAEESRQSVNLSLHQPRTTLPTQRIEASFLLRPSSALSRTSQKPRSIYKESVTLKKPTLSTKGRPTSAEDIKKKTSSTVTFSR</sequence>
<dbReference type="RefSeq" id="XP_037882004.1">
    <property type="nucleotide sequence ID" value="XM_038026076.1"/>
</dbReference>
<dbReference type="InterPro" id="IPR026720">
    <property type="entry name" value="CFAP91"/>
</dbReference>
<keyword evidence="3" id="KW-0206">Cytoskeleton</keyword>
<evidence type="ECO:0000256" key="7">
    <source>
        <dbReference type="SAM" id="MobiDB-lite"/>
    </source>
</evidence>
<evidence type="ECO:0000256" key="5">
    <source>
        <dbReference type="ARBA" id="ARBA00029468"/>
    </source>
</evidence>
<comment type="similarity">
    <text evidence="5">Belongs to the CFAP91 family.</text>
</comment>
<gene>
    <name evidence="10" type="primary">LOC119632922</name>
</gene>
<evidence type="ECO:0000256" key="3">
    <source>
        <dbReference type="ARBA" id="ARBA00023212"/>
    </source>
</evidence>
<dbReference type="GeneID" id="119632922"/>
<dbReference type="Proteomes" id="UP000092443">
    <property type="component" value="Unplaced"/>
</dbReference>
<evidence type="ECO:0000313" key="9">
    <source>
        <dbReference type="Proteomes" id="UP000092443"/>
    </source>
</evidence>
<reference evidence="10" key="1">
    <citation type="submission" date="2025-08" db="UniProtKB">
        <authorList>
            <consortium name="RefSeq"/>
        </authorList>
    </citation>
    <scope>IDENTIFICATION</scope>
    <source>
        <tissue evidence="10">Whole body pupa</tissue>
    </source>
</reference>
<protein>
    <recommendedName>
        <fullName evidence="6">Cilia- and flagella-associated protein 91</fullName>
    </recommendedName>
</protein>
<evidence type="ECO:0000256" key="2">
    <source>
        <dbReference type="ARBA" id="ARBA00022490"/>
    </source>
</evidence>
<dbReference type="KEGG" id="gfs:119632922"/>
<keyword evidence="2" id="KW-0963">Cytoplasm</keyword>
<evidence type="ECO:0000256" key="6">
    <source>
        <dbReference type="ARBA" id="ARBA00029555"/>
    </source>
</evidence>
<dbReference type="InterPro" id="IPR032840">
    <property type="entry name" value="CFAP91_dom"/>
</dbReference>
<feature type="region of interest" description="Disordered" evidence="7">
    <location>
        <begin position="988"/>
        <end position="1035"/>
    </location>
</feature>
<evidence type="ECO:0000256" key="4">
    <source>
        <dbReference type="ARBA" id="ARBA00023273"/>
    </source>
</evidence>
<comment type="subcellular location">
    <subcellularLocation>
        <location evidence="1">Cytoplasm</location>
        <location evidence="1">Cytoskeleton</location>
        <location evidence="1">Cilium axoneme</location>
    </subcellularLocation>
</comment>
<feature type="domain" description="CFAP91" evidence="8">
    <location>
        <begin position="136"/>
        <end position="297"/>
    </location>
</feature>
<dbReference type="PANTHER" id="PTHR22455:SF10">
    <property type="entry name" value="CILIA- AND FLAGELLA-ASSOCIATED PROTEIN 91"/>
    <property type="match status" value="1"/>
</dbReference>
<organism evidence="9 10">
    <name type="scientific">Glossina fuscipes</name>
    <dbReference type="NCBI Taxonomy" id="7396"/>
    <lineage>
        <taxon>Eukaryota</taxon>
        <taxon>Metazoa</taxon>
        <taxon>Ecdysozoa</taxon>
        <taxon>Arthropoda</taxon>
        <taxon>Hexapoda</taxon>
        <taxon>Insecta</taxon>
        <taxon>Pterygota</taxon>
        <taxon>Neoptera</taxon>
        <taxon>Endopterygota</taxon>
        <taxon>Diptera</taxon>
        <taxon>Brachycera</taxon>
        <taxon>Muscomorpha</taxon>
        <taxon>Hippoboscoidea</taxon>
        <taxon>Glossinidae</taxon>
        <taxon>Glossina</taxon>
    </lineage>
</organism>
<accession>A0A8U0W9P4</accession>
<dbReference type="Pfam" id="PF14738">
    <property type="entry name" value="CFAP91"/>
    <property type="match status" value="1"/>
</dbReference>
<dbReference type="GO" id="GO:0005930">
    <property type="term" value="C:axoneme"/>
    <property type="evidence" value="ECO:0007669"/>
    <property type="project" value="UniProtKB-SubCell"/>
</dbReference>